<dbReference type="Proteomes" id="UP001183410">
    <property type="component" value="Unassembled WGS sequence"/>
</dbReference>
<protein>
    <submittedName>
        <fullName evidence="1">Uncharacterized protein</fullName>
    </submittedName>
</protein>
<proteinExistence type="predicted"/>
<dbReference type="SUPFAM" id="SSF53756">
    <property type="entry name" value="UDP-Glycosyltransferase/glycogen phosphorylase"/>
    <property type="match status" value="1"/>
</dbReference>
<dbReference type="EMBL" id="JAVREO010000009">
    <property type="protein sequence ID" value="MDT0268020.1"/>
    <property type="molecule type" value="Genomic_DNA"/>
</dbReference>
<name>A0ABU2JSP9_9ACTN</name>
<evidence type="ECO:0000313" key="2">
    <source>
        <dbReference type="Proteomes" id="UP001183410"/>
    </source>
</evidence>
<dbReference type="RefSeq" id="WP_311668105.1">
    <property type="nucleotide sequence ID" value="NZ_JAVREO010000009.1"/>
</dbReference>
<comment type="caution">
    <text evidence="1">The sequence shown here is derived from an EMBL/GenBank/DDBJ whole genome shotgun (WGS) entry which is preliminary data.</text>
</comment>
<keyword evidence="2" id="KW-1185">Reference proteome</keyword>
<evidence type="ECO:0000313" key="1">
    <source>
        <dbReference type="EMBL" id="MDT0268020.1"/>
    </source>
</evidence>
<accession>A0ABU2JSP9</accession>
<reference evidence="2" key="1">
    <citation type="submission" date="2023-07" db="EMBL/GenBank/DDBJ databases">
        <title>30 novel species of actinomycetes from the DSMZ collection.</title>
        <authorList>
            <person name="Nouioui I."/>
        </authorList>
    </citation>
    <scope>NUCLEOTIDE SEQUENCE [LARGE SCALE GENOMIC DNA]</scope>
    <source>
        <strain evidence="2">DSM 44915</strain>
    </source>
</reference>
<organism evidence="1 2">
    <name type="scientific">Streptomyces chisholmiae</name>
    <dbReference type="NCBI Taxonomy" id="3075540"/>
    <lineage>
        <taxon>Bacteria</taxon>
        <taxon>Bacillati</taxon>
        <taxon>Actinomycetota</taxon>
        <taxon>Actinomycetes</taxon>
        <taxon>Kitasatosporales</taxon>
        <taxon>Streptomycetaceae</taxon>
        <taxon>Streptomyces</taxon>
    </lineage>
</organism>
<gene>
    <name evidence="1" type="ORF">RM844_17200</name>
</gene>
<sequence>MTDDNSTEPALVQRGPWLTVPDLKSVLVVAHTLVYAQRLREVVSLVESDLRVQVFFTVAPHAFGDGVNRYLEDQGISVLPWEHAVRTTFDLAIAAGSRGIHRLRAPVIRMPHGGGNIKVLRASEGMTAETAGVPSSLTRRYLTHEGRVVPAVLALSHQRDLQILERSCPEALPVARVVGDPCYDRVLASVPHRARYRAALGLTEAERLLFVSFTWGPTSSFGGLDALLPRLLGELPPDVRIALTAHPNIYAAHSRWQVRRWLGPALGNRIHLVPPEVGWQGPLLAADWTIGDSGSVTMYGTLTGRPILLARHTTQEVAPDSVAARLAATAPAVSPHRPLREQLAYAEETHRPAEHRRIARQLSSRPGAFHRLMRGLLYRSLGLAEPAHPTEVRLVPPPTPMHSWYASETEAAA</sequence>